<dbReference type="InterPro" id="IPR012074">
    <property type="entry name" value="GAF_ANTAR"/>
</dbReference>
<accession>A0ABU3PQE8</accession>
<dbReference type="Pfam" id="PF13185">
    <property type="entry name" value="GAF_2"/>
    <property type="match status" value="1"/>
</dbReference>
<dbReference type="PROSITE" id="PS50921">
    <property type="entry name" value="ANTAR"/>
    <property type="match status" value="1"/>
</dbReference>
<dbReference type="RefSeq" id="WP_315730415.1">
    <property type="nucleotide sequence ID" value="NZ_JAVYII010000001.1"/>
</dbReference>
<name>A0ABU3PQE8_9ACTN</name>
<keyword evidence="7" id="KW-1185">Reference proteome</keyword>
<dbReference type="PIRSF" id="PIRSF036625">
    <property type="entry name" value="GAF_ANTAR"/>
    <property type="match status" value="1"/>
</dbReference>
<evidence type="ECO:0000259" key="5">
    <source>
        <dbReference type="PROSITE" id="PS50921"/>
    </source>
</evidence>
<evidence type="ECO:0000256" key="3">
    <source>
        <dbReference type="ARBA" id="ARBA00023015"/>
    </source>
</evidence>
<keyword evidence="1" id="KW-0808">Transferase</keyword>
<dbReference type="SMART" id="SM01012">
    <property type="entry name" value="ANTAR"/>
    <property type="match status" value="1"/>
</dbReference>
<feature type="domain" description="ANTAR" evidence="5">
    <location>
        <begin position="159"/>
        <end position="220"/>
    </location>
</feature>
<dbReference type="InterPro" id="IPR036388">
    <property type="entry name" value="WH-like_DNA-bd_sf"/>
</dbReference>
<protein>
    <submittedName>
        <fullName evidence="6">GAF and ANTAR domain-containing protein</fullName>
    </submittedName>
</protein>
<proteinExistence type="predicted"/>
<sequence>MAPLDESAAFAALATEFQTARDPETTARTIVDRLHEIVPDADHVSLTLRRRGGFATLAASDARATQVDELQYALAEGPCVDAAATDPWIRSGDVGGDPRWPSWGPRARRLGIGSLLAVQLLRGDRPQGAINLYSERPSRFVDREVVDVALVSAVHAAHALTSARLVEDLETAMSSRHLIGMAQGVLMERFQLDEHASFEFLRRVSSAQEMKLRDTAAHLVRTRHLPGE</sequence>
<dbReference type="InterPro" id="IPR005561">
    <property type="entry name" value="ANTAR"/>
</dbReference>
<evidence type="ECO:0000256" key="1">
    <source>
        <dbReference type="ARBA" id="ARBA00022679"/>
    </source>
</evidence>
<keyword evidence="2" id="KW-0418">Kinase</keyword>
<comment type="caution">
    <text evidence="6">The sequence shown here is derived from an EMBL/GenBank/DDBJ whole genome shotgun (WGS) entry which is preliminary data.</text>
</comment>
<evidence type="ECO:0000256" key="4">
    <source>
        <dbReference type="ARBA" id="ARBA00023163"/>
    </source>
</evidence>
<keyword evidence="4" id="KW-0804">Transcription</keyword>
<dbReference type="InterPro" id="IPR003018">
    <property type="entry name" value="GAF"/>
</dbReference>
<dbReference type="SMART" id="SM00065">
    <property type="entry name" value="GAF"/>
    <property type="match status" value="1"/>
</dbReference>
<dbReference type="Gene3D" id="3.30.450.40">
    <property type="match status" value="1"/>
</dbReference>
<organism evidence="6 7">
    <name type="scientific">Nocardioides imazamoxiresistens</name>
    <dbReference type="NCBI Taxonomy" id="3231893"/>
    <lineage>
        <taxon>Bacteria</taxon>
        <taxon>Bacillati</taxon>
        <taxon>Actinomycetota</taxon>
        <taxon>Actinomycetes</taxon>
        <taxon>Propionibacteriales</taxon>
        <taxon>Nocardioidaceae</taxon>
        <taxon>Nocardioides</taxon>
    </lineage>
</organism>
<evidence type="ECO:0000313" key="7">
    <source>
        <dbReference type="Proteomes" id="UP001268542"/>
    </source>
</evidence>
<evidence type="ECO:0000256" key="2">
    <source>
        <dbReference type="ARBA" id="ARBA00022777"/>
    </source>
</evidence>
<dbReference type="SUPFAM" id="SSF55781">
    <property type="entry name" value="GAF domain-like"/>
    <property type="match status" value="1"/>
</dbReference>
<keyword evidence="3" id="KW-0805">Transcription regulation</keyword>
<dbReference type="EMBL" id="JAVYII010000001">
    <property type="protein sequence ID" value="MDT9591451.1"/>
    <property type="molecule type" value="Genomic_DNA"/>
</dbReference>
<dbReference type="Pfam" id="PF03861">
    <property type="entry name" value="ANTAR"/>
    <property type="match status" value="1"/>
</dbReference>
<dbReference type="Proteomes" id="UP001268542">
    <property type="component" value="Unassembled WGS sequence"/>
</dbReference>
<dbReference type="InterPro" id="IPR029016">
    <property type="entry name" value="GAF-like_dom_sf"/>
</dbReference>
<evidence type="ECO:0000313" key="6">
    <source>
        <dbReference type="EMBL" id="MDT9591451.1"/>
    </source>
</evidence>
<dbReference type="Gene3D" id="1.10.10.10">
    <property type="entry name" value="Winged helix-like DNA-binding domain superfamily/Winged helix DNA-binding domain"/>
    <property type="match status" value="1"/>
</dbReference>
<dbReference type="SUPFAM" id="SSF52172">
    <property type="entry name" value="CheY-like"/>
    <property type="match status" value="1"/>
</dbReference>
<reference evidence="6 7" key="1">
    <citation type="submission" date="2023-08" db="EMBL/GenBank/DDBJ databases">
        <title>Nocardioides seae sp. nov., a bacterium isolated from a soil.</title>
        <authorList>
            <person name="Wang X."/>
        </authorList>
    </citation>
    <scope>NUCLEOTIDE SEQUENCE [LARGE SCALE GENOMIC DNA]</scope>
    <source>
        <strain evidence="6 7">YZH12</strain>
    </source>
</reference>
<dbReference type="InterPro" id="IPR011006">
    <property type="entry name" value="CheY-like_superfamily"/>
</dbReference>
<gene>
    <name evidence="6" type="ORF">RDV89_00130</name>
</gene>